<dbReference type="EMBL" id="CAMXCT030006613">
    <property type="protein sequence ID" value="CAL4804300.1"/>
    <property type="molecule type" value="Genomic_DNA"/>
</dbReference>
<sequence>PALDLFALAQRSRHPEFENAPKWQWVLGKLFQGRRLRDFFKAGLGFGVLSATEAGAEDLHLALQLNLWRRRRLQGEESPLQGAWIQDLTILHSRRSTVHHQPRGAIAVAAQPRRFVAWSAYVCMGFVLRTPSWANGYETSMSRRFLVAVFTGSA</sequence>
<dbReference type="AlphaFoldDB" id="A0A9P1DVT8"/>
<proteinExistence type="predicted"/>
<organism evidence="1">
    <name type="scientific">Cladocopium goreaui</name>
    <dbReference type="NCBI Taxonomy" id="2562237"/>
    <lineage>
        <taxon>Eukaryota</taxon>
        <taxon>Sar</taxon>
        <taxon>Alveolata</taxon>
        <taxon>Dinophyceae</taxon>
        <taxon>Suessiales</taxon>
        <taxon>Symbiodiniaceae</taxon>
        <taxon>Cladocopium</taxon>
    </lineage>
</organism>
<gene>
    <name evidence="1" type="ORF">C1SCF055_LOCUS41668</name>
</gene>
<evidence type="ECO:0000313" key="1">
    <source>
        <dbReference type="EMBL" id="CAI4016988.1"/>
    </source>
</evidence>
<feature type="non-terminal residue" evidence="1">
    <location>
        <position position="154"/>
    </location>
</feature>
<dbReference type="EMBL" id="CAMXCT010006613">
    <property type="protein sequence ID" value="CAI4016988.1"/>
    <property type="molecule type" value="Genomic_DNA"/>
</dbReference>
<reference evidence="2" key="2">
    <citation type="submission" date="2024-04" db="EMBL/GenBank/DDBJ databases">
        <authorList>
            <person name="Chen Y."/>
            <person name="Shah S."/>
            <person name="Dougan E. K."/>
            <person name="Thang M."/>
            <person name="Chan C."/>
        </authorList>
    </citation>
    <scope>NUCLEOTIDE SEQUENCE [LARGE SCALE GENOMIC DNA]</scope>
</reference>
<keyword evidence="3" id="KW-1185">Reference proteome</keyword>
<dbReference type="EMBL" id="CAMXCT020006613">
    <property type="protein sequence ID" value="CAL1170363.1"/>
    <property type="molecule type" value="Genomic_DNA"/>
</dbReference>
<evidence type="ECO:0000313" key="2">
    <source>
        <dbReference type="EMBL" id="CAL1170363.1"/>
    </source>
</evidence>
<dbReference type="Proteomes" id="UP001152797">
    <property type="component" value="Unassembled WGS sequence"/>
</dbReference>
<name>A0A9P1DVT8_9DINO</name>
<evidence type="ECO:0000313" key="3">
    <source>
        <dbReference type="Proteomes" id="UP001152797"/>
    </source>
</evidence>
<protein>
    <submittedName>
        <fullName evidence="1">Uncharacterized protein</fullName>
    </submittedName>
</protein>
<comment type="caution">
    <text evidence="1">The sequence shown here is derived from an EMBL/GenBank/DDBJ whole genome shotgun (WGS) entry which is preliminary data.</text>
</comment>
<reference evidence="1" key="1">
    <citation type="submission" date="2022-10" db="EMBL/GenBank/DDBJ databases">
        <authorList>
            <person name="Chen Y."/>
            <person name="Dougan E. K."/>
            <person name="Chan C."/>
            <person name="Rhodes N."/>
            <person name="Thang M."/>
        </authorList>
    </citation>
    <scope>NUCLEOTIDE SEQUENCE</scope>
</reference>
<accession>A0A9P1DVT8</accession>